<evidence type="ECO:0000256" key="2">
    <source>
        <dbReference type="ARBA" id="ARBA00022980"/>
    </source>
</evidence>
<keyword evidence="2 6" id="KW-0689">Ribosomal protein</keyword>
<name>A0A0Q0YAT5_LEULA</name>
<dbReference type="eggNOG" id="COG0244">
    <property type="taxonomic scope" value="Bacteria"/>
</dbReference>
<dbReference type="InterPro" id="IPR022973">
    <property type="entry name" value="Ribosomal_uL10_bac"/>
</dbReference>
<evidence type="ECO:0000256" key="6">
    <source>
        <dbReference type="HAMAP-Rule" id="MF_00362"/>
    </source>
</evidence>
<comment type="subunit">
    <text evidence="4 6">Part of the ribosomal stalk of the 50S ribosomal subunit. The N-terminus interacts with L11 and the large rRNA to form the base of the stalk. The C-terminus forms an elongated spine to which L12 dimers bind in a sequential fashion forming a multimeric L10(L12)X complex.</text>
</comment>
<reference evidence="9 10" key="1">
    <citation type="submission" date="2019-06" db="EMBL/GenBank/DDBJ databases">
        <title>Genome analyses of bacteria isolated from kimchi.</title>
        <authorList>
            <person name="Lee S."/>
            <person name="Ahn S."/>
            <person name="Roh S."/>
        </authorList>
    </citation>
    <scope>NUCLEOTIDE SEQUENCE [LARGE SCALE GENOMIC DNA]</scope>
    <source>
        <strain evidence="9 10">CBA3625</strain>
    </source>
</reference>
<dbReference type="EMBL" id="CP042387">
    <property type="protein sequence ID" value="QEA43964.1"/>
    <property type="molecule type" value="Genomic_DNA"/>
</dbReference>
<dbReference type="KEGG" id="llf:BCR17_05105"/>
<gene>
    <name evidence="6" type="primary">rplJ</name>
    <name evidence="9" type="ORF">FGL83_04490</name>
    <name evidence="8" type="ORF">GQS40_10970</name>
</gene>
<dbReference type="InterPro" id="IPR001790">
    <property type="entry name" value="Ribosomal_uL10"/>
</dbReference>
<dbReference type="GeneID" id="66531443"/>
<dbReference type="STRING" id="1246.BCR17_05105"/>
<proteinExistence type="inferred from homology"/>
<dbReference type="GO" id="GO:0005840">
    <property type="term" value="C:ribosome"/>
    <property type="evidence" value="ECO:0007669"/>
    <property type="project" value="UniProtKB-KW"/>
</dbReference>
<dbReference type="AlphaFoldDB" id="A0A0Q0YAT5"/>
<keyword evidence="6" id="KW-0699">rRNA-binding</keyword>
<feature type="compositionally biased region" description="Low complexity" evidence="7">
    <location>
        <begin position="168"/>
        <end position="191"/>
    </location>
</feature>
<evidence type="ECO:0000256" key="5">
    <source>
        <dbReference type="ARBA" id="ARBA00035202"/>
    </source>
</evidence>
<dbReference type="SUPFAM" id="SSF160369">
    <property type="entry name" value="Ribosomal protein L10-like"/>
    <property type="match status" value="1"/>
</dbReference>
<feature type="region of interest" description="Disordered" evidence="7">
    <location>
        <begin position="164"/>
        <end position="191"/>
    </location>
</feature>
<evidence type="ECO:0000256" key="4">
    <source>
        <dbReference type="ARBA" id="ARBA00026025"/>
    </source>
</evidence>
<evidence type="ECO:0000256" key="7">
    <source>
        <dbReference type="SAM" id="MobiDB-lite"/>
    </source>
</evidence>
<dbReference type="Gene3D" id="3.30.70.1730">
    <property type="match status" value="1"/>
</dbReference>
<evidence type="ECO:0000256" key="1">
    <source>
        <dbReference type="ARBA" id="ARBA00008889"/>
    </source>
</evidence>
<evidence type="ECO:0000256" key="3">
    <source>
        <dbReference type="ARBA" id="ARBA00023274"/>
    </source>
</evidence>
<reference evidence="8 11" key="2">
    <citation type="submission" date="2019-12" db="EMBL/GenBank/DDBJ databases">
        <title>Complete genome sequence of Leuconostoc lactis strain AVN1 provides insights into metabolic potential.</title>
        <authorList>
            <person name="Besrour N."/>
            <person name="Najjari A."/>
            <person name="Fhoula I."/>
            <person name="Jaballah S."/>
            <person name="Klibi N."/>
            <person name="Ouzari H.I."/>
        </authorList>
    </citation>
    <scope>NUCLEOTIDE SEQUENCE [LARGE SCALE GENOMIC DNA]</scope>
    <source>
        <strain evidence="8 11">AVN1</strain>
    </source>
</reference>
<accession>A0A0Q0YAT5</accession>
<protein>
    <recommendedName>
        <fullName evidence="5 6">Large ribosomal subunit protein uL10</fullName>
    </recommendedName>
</protein>
<dbReference type="HAMAP" id="MF_00362">
    <property type="entry name" value="Ribosomal_uL10"/>
    <property type="match status" value="1"/>
</dbReference>
<evidence type="ECO:0000313" key="9">
    <source>
        <dbReference type="EMBL" id="QEA43964.1"/>
    </source>
</evidence>
<comment type="function">
    <text evidence="6">Forms part of the ribosomal stalk, playing a central role in the interaction of the ribosome with GTP-bound translation factors.</text>
</comment>
<sequence>MSEKAIALKAQKVEEVAEQFKNAASVVVVDSRGLTVAQSTELRQQLREEGVSLEVIKNKILTRAAEKAGFAELNDIFVGPSAVAFSSEDAIAPSRILKKFADANEKLEIKGGVVDGNIANLDDINKYASLPSREGLLGQLMAEFQFSIRSFAYAVKAVQEKLEEEGGEAAAPAAEEAPVAEAAAEEAPSAE</sequence>
<dbReference type="OrthoDB" id="9808307at2"/>
<dbReference type="GO" id="GO:0070180">
    <property type="term" value="F:large ribosomal subunit rRNA binding"/>
    <property type="evidence" value="ECO:0007669"/>
    <property type="project" value="UniProtKB-UniRule"/>
</dbReference>
<dbReference type="Proteomes" id="UP000478636">
    <property type="component" value="Unassembled WGS sequence"/>
</dbReference>
<dbReference type="InterPro" id="IPR043141">
    <property type="entry name" value="Ribosomal_uL10-like_sf"/>
</dbReference>
<keyword evidence="10" id="KW-1185">Reference proteome</keyword>
<dbReference type="GO" id="GO:1990904">
    <property type="term" value="C:ribonucleoprotein complex"/>
    <property type="evidence" value="ECO:0007669"/>
    <property type="project" value="UniProtKB-KW"/>
</dbReference>
<dbReference type="PANTHER" id="PTHR11560">
    <property type="entry name" value="39S RIBOSOMAL PROTEIN L10, MITOCHONDRIAL"/>
    <property type="match status" value="1"/>
</dbReference>
<keyword evidence="6" id="KW-0694">RNA-binding</keyword>
<comment type="similarity">
    <text evidence="1 6">Belongs to the universal ribosomal protein uL10 family.</text>
</comment>
<keyword evidence="3 6" id="KW-0687">Ribonucleoprotein</keyword>
<evidence type="ECO:0000313" key="10">
    <source>
        <dbReference type="Proteomes" id="UP000321298"/>
    </source>
</evidence>
<dbReference type="GO" id="GO:0006412">
    <property type="term" value="P:translation"/>
    <property type="evidence" value="ECO:0007669"/>
    <property type="project" value="UniProtKB-UniRule"/>
</dbReference>
<dbReference type="Proteomes" id="UP000321298">
    <property type="component" value="Chromosome"/>
</dbReference>
<dbReference type="CDD" id="cd05797">
    <property type="entry name" value="Ribosomal_L10"/>
    <property type="match status" value="1"/>
</dbReference>
<organism evidence="8 11">
    <name type="scientific">Leuconostoc lactis</name>
    <dbReference type="NCBI Taxonomy" id="1246"/>
    <lineage>
        <taxon>Bacteria</taxon>
        <taxon>Bacillati</taxon>
        <taxon>Bacillota</taxon>
        <taxon>Bacilli</taxon>
        <taxon>Lactobacillales</taxon>
        <taxon>Lactobacillaceae</taxon>
        <taxon>Leuconostoc</taxon>
    </lineage>
</organism>
<dbReference type="NCBIfam" id="NF000955">
    <property type="entry name" value="PRK00099.1-1"/>
    <property type="match status" value="1"/>
</dbReference>
<dbReference type="Pfam" id="PF00466">
    <property type="entry name" value="Ribosomal_L10"/>
    <property type="match status" value="1"/>
</dbReference>
<evidence type="ECO:0000313" key="11">
    <source>
        <dbReference type="Proteomes" id="UP000478636"/>
    </source>
</evidence>
<evidence type="ECO:0000313" key="8">
    <source>
        <dbReference type="EMBL" id="MWN21660.1"/>
    </source>
</evidence>
<dbReference type="RefSeq" id="WP_010001474.1">
    <property type="nucleotide sequence ID" value="NZ_BJMJ01000001.1"/>
</dbReference>
<dbReference type="InterPro" id="IPR047865">
    <property type="entry name" value="Ribosomal_uL10_bac_type"/>
</dbReference>
<dbReference type="EMBL" id="WSZI01000017">
    <property type="protein sequence ID" value="MWN21660.1"/>
    <property type="molecule type" value="Genomic_DNA"/>
</dbReference>